<evidence type="ECO:0000313" key="2">
    <source>
        <dbReference type="EMBL" id="PPR05264.1"/>
    </source>
</evidence>
<accession>A0A409YQH6</accession>
<dbReference type="AlphaFoldDB" id="A0A409YQH6"/>
<feature type="transmembrane region" description="Helical" evidence="1">
    <location>
        <begin position="30"/>
        <end position="47"/>
    </location>
</feature>
<feature type="transmembrane region" description="Helical" evidence="1">
    <location>
        <begin position="54"/>
        <end position="72"/>
    </location>
</feature>
<comment type="caution">
    <text evidence="2">The sequence shown here is derived from an EMBL/GenBank/DDBJ whole genome shotgun (WGS) entry which is preliminary data.</text>
</comment>
<name>A0A409YQH6_9AGAR</name>
<dbReference type="InParanoid" id="A0A409YQH6"/>
<keyword evidence="3" id="KW-1185">Reference proteome</keyword>
<dbReference type="Proteomes" id="UP000284706">
    <property type="component" value="Unassembled WGS sequence"/>
</dbReference>
<dbReference type="OrthoDB" id="2953893at2759"/>
<dbReference type="EMBL" id="NHYE01000500">
    <property type="protein sequence ID" value="PPR05264.1"/>
    <property type="molecule type" value="Genomic_DNA"/>
</dbReference>
<sequence>MTAADLCFWFSTGFGDMNTLNRVNLTPFDTPLLCSIIAWVVQCFYAFRVYMLRASLVWVSVLIVLAYTLGEFSRFDGSAITRPAQVWFLTGIICDILIAVTLVWLDGGVYKCTTLITGKLYSNALLATLNNRIIARRLEMDDIVFQDMGSLYAASDKTASVGNSEV</sequence>
<keyword evidence="1" id="KW-0472">Membrane</keyword>
<evidence type="ECO:0000313" key="3">
    <source>
        <dbReference type="Proteomes" id="UP000284706"/>
    </source>
</evidence>
<organism evidence="2 3">
    <name type="scientific">Gymnopilus dilepis</name>
    <dbReference type="NCBI Taxonomy" id="231916"/>
    <lineage>
        <taxon>Eukaryota</taxon>
        <taxon>Fungi</taxon>
        <taxon>Dikarya</taxon>
        <taxon>Basidiomycota</taxon>
        <taxon>Agaricomycotina</taxon>
        <taxon>Agaricomycetes</taxon>
        <taxon>Agaricomycetidae</taxon>
        <taxon>Agaricales</taxon>
        <taxon>Agaricineae</taxon>
        <taxon>Hymenogastraceae</taxon>
        <taxon>Gymnopilus</taxon>
    </lineage>
</organism>
<protein>
    <submittedName>
        <fullName evidence="2">Uncharacterized protein</fullName>
    </submittedName>
</protein>
<keyword evidence="1" id="KW-1133">Transmembrane helix</keyword>
<evidence type="ECO:0000256" key="1">
    <source>
        <dbReference type="SAM" id="Phobius"/>
    </source>
</evidence>
<feature type="transmembrane region" description="Helical" evidence="1">
    <location>
        <begin position="84"/>
        <end position="105"/>
    </location>
</feature>
<keyword evidence="1" id="KW-0812">Transmembrane</keyword>
<reference evidence="2 3" key="1">
    <citation type="journal article" date="2018" name="Evol. Lett.">
        <title>Horizontal gene cluster transfer increased hallucinogenic mushroom diversity.</title>
        <authorList>
            <person name="Reynolds H.T."/>
            <person name="Vijayakumar V."/>
            <person name="Gluck-Thaler E."/>
            <person name="Korotkin H.B."/>
            <person name="Matheny P.B."/>
            <person name="Slot J.C."/>
        </authorList>
    </citation>
    <scope>NUCLEOTIDE SEQUENCE [LARGE SCALE GENOMIC DNA]</scope>
    <source>
        <strain evidence="2 3">SRW20</strain>
    </source>
</reference>
<gene>
    <name evidence="2" type="ORF">CVT26_012411</name>
</gene>
<proteinExistence type="predicted"/>